<evidence type="ECO:0000313" key="2">
    <source>
        <dbReference type="Proteomes" id="UP000001017"/>
    </source>
</evidence>
<dbReference type="Proteomes" id="UP000001017">
    <property type="component" value="Chromosome"/>
</dbReference>
<dbReference type="EMBL" id="BA000011">
    <property type="protein sequence ID" value="BAB60290.1"/>
    <property type="molecule type" value="Genomic_DNA"/>
</dbReference>
<organism evidence="1 2">
    <name type="scientific">Thermoplasma volcanium (strain ATCC 51530 / DSM 4299 / JCM 9571 / NBRC 15438 / GSS1)</name>
    <dbReference type="NCBI Taxonomy" id="273116"/>
    <lineage>
        <taxon>Archaea</taxon>
        <taxon>Methanobacteriati</taxon>
        <taxon>Thermoplasmatota</taxon>
        <taxon>Thermoplasmata</taxon>
        <taxon>Thermoplasmatales</taxon>
        <taxon>Thermoplasmataceae</taxon>
        <taxon>Thermoplasma</taxon>
    </lineage>
</organism>
<dbReference type="NCBIfam" id="NF005029">
    <property type="entry name" value="PRK06438.1"/>
    <property type="match status" value="1"/>
</dbReference>
<name>Q979L3_THEVO</name>
<dbReference type="PhylomeDB" id="Q979L3"/>
<accession>Q979L3</accession>
<dbReference type="eggNOG" id="arCOG01877">
    <property type="taxonomic scope" value="Archaea"/>
</dbReference>
<dbReference type="RefSeq" id="WP_010917382.1">
    <property type="nucleotide sequence ID" value="NC_002689.2"/>
</dbReference>
<dbReference type="HOGENOM" id="CLU_971877_0_0_2"/>
<dbReference type="SUPFAM" id="SSF51726">
    <property type="entry name" value="UROD/MetE-like"/>
    <property type="match status" value="1"/>
</dbReference>
<dbReference type="GeneID" id="1441264"/>
<protein>
    <submittedName>
        <fullName evidence="1">TVG1177590 protein</fullName>
    </submittedName>
</protein>
<dbReference type="Gene3D" id="3.20.20.210">
    <property type="match status" value="1"/>
</dbReference>
<dbReference type="OrthoDB" id="33991at2157"/>
<dbReference type="STRING" id="273116.gene:9381947"/>
<evidence type="ECO:0000313" key="1">
    <source>
        <dbReference type="EMBL" id="BAB60290.1"/>
    </source>
</evidence>
<dbReference type="AlphaFoldDB" id="Q979L3"/>
<reference evidence="1 2" key="1">
    <citation type="journal article" date="1999" name="Proc. Jpn. Acad.">
        <title>Determination of the complete genomic DNA sequence of Thermoplasma volvanium GSS1.</title>
        <authorList>
            <person name="Kawashima T."/>
            <person name="Yamamoto Y."/>
            <person name="Aramaki H."/>
            <person name="Nunoshiba T."/>
            <person name="Kawamoto T."/>
            <person name="Watanabe K."/>
            <person name="Yamazaki M."/>
            <person name="Kanehori K."/>
            <person name="Amano N."/>
            <person name="Ohya Y."/>
            <person name="Makino K."/>
            <person name="Suzuki M."/>
        </authorList>
    </citation>
    <scope>NUCLEOTIDE SEQUENCE [LARGE SCALE GENOMIC DNA]</scope>
    <source>
        <strain evidence="2">ATCC 51530 / DSM 4299 / JCM 9571 / NBRC 15438 / GSS1</strain>
    </source>
</reference>
<dbReference type="PaxDb" id="273116-14325386"/>
<dbReference type="KEGG" id="tvo:TVG1177590"/>
<dbReference type="InterPro" id="IPR038071">
    <property type="entry name" value="UROD/MetE-like_sf"/>
</dbReference>
<dbReference type="SMR" id="Q979L3"/>
<reference evidence="1 2" key="2">
    <citation type="journal article" date="2000" name="Proc. Natl. Acad. Sci. U.S.A.">
        <title>Archaeal adaptation to higher temperatures revealed by genomic sequence of Thermoplasma volcanium.</title>
        <authorList>
            <person name="Kawashima T."/>
            <person name="Amano N."/>
            <person name="Koike H."/>
            <person name="Makino S."/>
            <person name="Higuchi S."/>
            <person name="Kawashima-Ohya Y."/>
            <person name="Watanabe K."/>
            <person name="Yamazaki M."/>
            <person name="Kanehori K."/>
            <person name="Kawamoto T."/>
            <person name="Nunoshiba T."/>
            <person name="Yamamoto Y."/>
            <person name="Aramaki H."/>
            <person name="Makino K."/>
            <person name="Suzuki M."/>
        </authorList>
    </citation>
    <scope>NUCLEOTIDE SEQUENCE [LARGE SCALE GENOMIC DNA]</scope>
    <source>
        <strain evidence="2">ATCC 51530 / DSM 4299 / JCM 9571 / NBRC 15438 / GSS1</strain>
    </source>
</reference>
<keyword evidence="2" id="KW-1185">Reference proteome</keyword>
<proteinExistence type="predicted"/>
<gene>
    <name evidence="1" type="ORF">TVG1177590</name>
</gene>
<sequence>MVVKSLVYGIYPRSERLRKAYNRWERGLVGNEEIRRTISEEKDRFYEYVKSVGISEFTDPLFNWHDIFRPIALSVSGVTLGPLKRYLETNTFYREPEISGHITLQRKLDTFDLLEENPPLPLFALAKGSSIFLPTPSSFYKMSSVKANIGAEELYKDLVNVYSDIIDIFKPRSLVLYEVFPYNGDNLSYLESLNQKISVHLLTKGKISEKNFNGIKHKFESIISDDHPEFLKNYAKYYGFKIIDVNKTKVEDPNADYGIENYEDAIVTSNDYFDFLPREIADIKVEVLGKVGE</sequence>